<feature type="compositionally biased region" description="Low complexity" evidence="1">
    <location>
        <begin position="166"/>
        <end position="188"/>
    </location>
</feature>
<organism evidence="2 3">
    <name type="scientific">Mycena metata</name>
    <dbReference type="NCBI Taxonomy" id="1033252"/>
    <lineage>
        <taxon>Eukaryota</taxon>
        <taxon>Fungi</taxon>
        <taxon>Dikarya</taxon>
        <taxon>Basidiomycota</taxon>
        <taxon>Agaricomycotina</taxon>
        <taxon>Agaricomycetes</taxon>
        <taxon>Agaricomycetidae</taxon>
        <taxon>Agaricales</taxon>
        <taxon>Marasmiineae</taxon>
        <taxon>Mycenaceae</taxon>
        <taxon>Mycena</taxon>
    </lineage>
</organism>
<dbReference type="AlphaFoldDB" id="A0AAD7IRP7"/>
<proteinExistence type="predicted"/>
<dbReference type="Proteomes" id="UP001215598">
    <property type="component" value="Unassembled WGS sequence"/>
</dbReference>
<reference evidence="2" key="1">
    <citation type="submission" date="2023-03" db="EMBL/GenBank/DDBJ databases">
        <title>Massive genome expansion in bonnet fungi (Mycena s.s.) driven by repeated elements and novel gene families across ecological guilds.</title>
        <authorList>
            <consortium name="Lawrence Berkeley National Laboratory"/>
            <person name="Harder C.B."/>
            <person name="Miyauchi S."/>
            <person name="Viragh M."/>
            <person name="Kuo A."/>
            <person name="Thoen E."/>
            <person name="Andreopoulos B."/>
            <person name="Lu D."/>
            <person name="Skrede I."/>
            <person name="Drula E."/>
            <person name="Henrissat B."/>
            <person name="Morin E."/>
            <person name="Kohler A."/>
            <person name="Barry K."/>
            <person name="LaButti K."/>
            <person name="Morin E."/>
            <person name="Salamov A."/>
            <person name="Lipzen A."/>
            <person name="Mereny Z."/>
            <person name="Hegedus B."/>
            <person name="Baldrian P."/>
            <person name="Stursova M."/>
            <person name="Weitz H."/>
            <person name="Taylor A."/>
            <person name="Grigoriev I.V."/>
            <person name="Nagy L.G."/>
            <person name="Martin F."/>
            <person name="Kauserud H."/>
        </authorList>
    </citation>
    <scope>NUCLEOTIDE SEQUENCE</scope>
    <source>
        <strain evidence="2">CBHHK182m</strain>
    </source>
</reference>
<name>A0AAD7IRP7_9AGAR</name>
<feature type="compositionally biased region" description="Basic residues" evidence="1">
    <location>
        <begin position="58"/>
        <end position="67"/>
    </location>
</feature>
<evidence type="ECO:0000313" key="2">
    <source>
        <dbReference type="EMBL" id="KAJ7747475.1"/>
    </source>
</evidence>
<protein>
    <submittedName>
        <fullName evidence="2">Uncharacterized protein</fullName>
    </submittedName>
</protein>
<sequence length="552" mass="59290">MARTKEAATHWRNTPAGVRKLKPWPFARMQVNPIRRCADSESDESASSGTSRQVGTNKTRRTARSGHPKNLPHTFVGADGNNDVVVAQPVRGPRVFVGAIPGPHPVVHIDPALQEKSATKSRNGRFFIGNEKMLTHRPPPNIYPINTDAAYNSAPSPAPMQPPSPMSDITASPLPLSPLTRPSTPKSPDSAEHSRSKLPSPMSDTTGSPRPLSPLTLPSTPKSPDSAEHSRSNSTGYGIAVDSSDVEDYSRIAPQAEAICPDSCEKRADDVPIFTDESIGLDLLLFRASTPDGLPVSSLPVGLYGDSLPHHSILNLSPAPSGIDVDGASSTGPSLQASDEDLSQRLHTLRIFSPSPSPSFEISESIDDAAVFSPSPSPSFEISESIDDAAQEQLVSALGMLVYAKLDEHFPFGMLQSAETDFHSCASYRRRPGRFAAFRRKEQKFRTIGNDVQAPPTADTPDLTIAVDQAVKNLGHLRALLDATYAREVGLPVHIAADQGKITMQRTALEKLIIAMCIARACSKSQDDIAFTEILSFVEAAANYISSCIGEQ</sequence>
<keyword evidence="3" id="KW-1185">Reference proteome</keyword>
<feature type="compositionally biased region" description="Pro residues" evidence="1">
    <location>
        <begin position="156"/>
        <end position="165"/>
    </location>
</feature>
<feature type="region of interest" description="Disordered" evidence="1">
    <location>
        <begin position="36"/>
        <end position="77"/>
    </location>
</feature>
<dbReference type="EMBL" id="JARKIB010000076">
    <property type="protein sequence ID" value="KAJ7747475.1"/>
    <property type="molecule type" value="Genomic_DNA"/>
</dbReference>
<accession>A0AAD7IRP7</accession>
<feature type="region of interest" description="Disordered" evidence="1">
    <location>
        <begin position="137"/>
        <end position="240"/>
    </location>
</feature>
<comment type="caution">
    <text evidence="2">The sequence shown here is derived from an EMBL/GenBank/DDBJ whole genome shotgun (WGS) entry which is preliminary data.</text>
</comment>
<feature type="compositionally biased region" description="Low complexity" evidence="1">
    <location>
        <begin position="205"/>
        <end position="224"/>
    </location>
</feature>
<evidence type="ECO:0000256" key="1">
    <source>
        <dbReference type="SAM" id="MobiDB-lite"/>
    </source>
</evidence>
<evidence type="ECO:0000313" key="3">
    <source>
        <dbReference type="Proteomes" id="UP001215598"/>
    </source>
</evidence>
<gene>
    <name evidence="2" type="ORF">B0H16DRAFT_1461955</name>
</gene>